<dbReference type="InterPro" id="IPR013517">
    <property type="entry name" value="FG-GAP"/>
</dbReference>
<dbReference type="Pfam" id="PF01839">
    <property type="entry name" value="FG-GAP"/>
    <property type="match status" value="1"/>
</dbReference>
<dbReference type="EMBL" id="BA000045">
    <property type="protein sequence ID" value="BAC92061.1"/>
    <property type="molecule type" value="Genomic_DNA"/>
</dbReference>
<keyword evidence="4" id="KW-1185">Reference proteome</keyword>
<dbReference type="PANTHER" id="PTHR46580:SF2">
    <property type="entry name" value="MAM DOMAIN-CONTAINING PROTEIN"/>
    <property type="match status" value="1"/>
</dbReference>
<dbReference type="Proteomes" id="UP000000557">
    <property type="component" value="Chromosome"/>
</dbReference>
<dbReference type="Gene3D" id="2.40.128.340">
    <property type="match status" value="1"/>
</dbReference>
<keyword evidence="1 2" id="KW-0732">Signal</keyword>
<sequence>MLPTFRLQWKKLPLASICCCSGIAAALLTVGSAAAAAEIAFVAARELPLAATLQVQNALAVATADFDGDGDPDLAALSRVGDGNRPNRVSVLLNRSGGNFSPGGSYEVGTGDAGALVTGDFDGNGDPDLALTNRTDGTVSVLLGRRGSRFAVPVSFAAGEQPVGLAVGDFNGDGRQDLAVANQISPAGTVSVLPGSGNGNFGSALTFDSGGDAARSVAAGDVDGDGDLDLAVGNVGGDYYAPDTVTLLKNNGNGSFGNSITLTDTSVFDPTALQFGDIDSDGDLDLAVLTEQLRVYSFGYGSVGAQTLVNNGVGNFALQEYFNLGTSPNAGGLALGDIDGDADLDIAAFNSRDGAVALRRNDGSGRFGELARFASGNGSGILLADIDLDGDTDVVTGGSNALRLLANDGQGELQAAPIFGFNAETFRDARSGIIELGDLDGDGDLDVLFGYPYYSGAISLNRGDGTFVGGPSGPSVFRITTLALGDIDGDGDLDLQDASSYYESVNLRKNNGDATFADVGVLDTPGIPGAIAPADLDGDGDLDLAVSGGSFTAVALNNGEGSFAAATTVSGIALNFLQTGDFDGDGDLDLVGVSGSQVISLINNGDGTFPTSREAEVGGSSGRFAILDFDGDGDLDLALPQGTSRSFALLRNRNGRFELSGRVPLSIAPAAAVATDFDGDGDPDLAAVGGEVAVTLPNLGRGRFGAENRWVGGSSIRQILSGDLDGDADADLVVDNQFAFGFGVLKNISGP</sequence>
<name>Q7NDW2_GLOVI</name>
<dbReference type="AlphaFoldDB" id="Q7NDW2"/>
<dbReference type="STRING" id="251221.gene:10761638"/>
<reference evidence="3 4" key="2">
    <citation type="journal article" date="2003" name="DNA Res.">
        <title>Complete genome structure of Gloeobacter violaceus PCC 7421, a cyanobacterium that lacks thylakoids (supplement).</title>
        <authorList>
            <person name="Nakamura Y."/>
            <person name="Kaneko T."/>
            <person name="Sato S."/>
            <person name="Mimuro M."/>
            <person name="Miyashita H."/>
            <person name="Tsuchiya T."/>
            <person name="Sasamoto S."/>
            <person name="Watanabe A."/>
            <person name="Kawashima K."/>
            <person name="Kishida Y."/>
            <person name="Kiyokawa C."/>
            <person name="Kohara M."/>
            <person name="Matsumoto M."/>
            <person name="Matsuno A."/>
            <person name="Nakazaki N."/>
            <person name="Shimpo S."/>
            <person name="Takeuchi C."/>
            <person name="Yamada M."/>
            <person name="Tabata S."/>
        </authorList>
    </citation>
    <scope>NUCLEOTIDE SEQUENCE [LARGE SCALE GENOMIC DNA]</scope>
    <source>
        <strain evidence="4">ATCC 29082 / PCC 7421</strain>
    </source>
</reference>
<accession>Q7NDW2</accession>
<dbReference type="EnsemblBacteria" id="BAC92061">
    <property type="protein sequence ID" value="BAC92061"/>
    <property type="gene ID" value="BAC92061"/>
</dbReference>
<evidence type="ECO:0000256" key="1">
    <source>
        <dbReference type="ARBA" id="ARBA00022729"/>
    </source>
</evidence>
<feature type="signal peptide" evidence="2">
    <location>
        <begin position="1"/>
        <end position="35"/>
    </location>
</feature>
<organism evidence="3 4">
    <name type="scientific">Gloeobacter violaceus (strain ATCC 29082 / PCC 7421)</name>
    <dbReference type="NCBI Taxonomy" id="251221"/>
    <lineage>
        <taxon>Bacteria</taxon>
        <taxon>Bacillati</taxon>
        <taxon>Cyanobacteriota</taxon>
        <taxon>Cyanophyceae</taxon>
        <taxon>Gloeobacterales</taxon>
        <taxon>Gloeobacteraceae</taxon>
        <taxon>Gloeobacter</taxon>
    </lineage>
</organism>
<feature type="chain" id="PRO_5004288957" evidence="2">
    <location>
        <begin position="36"/>
        <end position="751"/>
    </location>
</feature>
<dbReference type="PANTHER" id="PTHR46580">
    <property type="entry name" value="SENSOR KINASE-RELATED"/>
    <property type="match status" value="1"/>
</dbReference>
<dbReference type="KEGG" id="gvi:glr4120"/>
<dbReference type="InterPro" id="IPR028994">
    <property type="entry name" value="Integrin_alpha_N"/>
</dbReference>
<proteinExistence type="predicted"/>
<dbReference type="InParanoid" id="Q7NDW2"/>
<evidence type="ECO:0000256" key="2">
    <source>
        <dbReference type="SAM" id="SignalP"/>
    </source>
</evidence>
<reference evidence="3 4" key="1">
    <citation type="journal article" date="2003" name="DNA Res.">
        <title>Complete genome structure of Gloeobacter violaceus PCC 7421, a cyanobacterium that lacks thylakoids.</title>
        <authorList>
            <person name="Nakamura Y."/>
            <person name="Kaneko T."/>
            <person name="Sato S."/>
            <person name="Mimuro M."/>
            <person name="Miyashita H."/>
            <person name="Tsuchiya T."/>
            <person name="Sasamoto S."/>
            <person name="Watanabe A."/>
            <person name="Kawashima K."/>
            <person name="Kishida Y."/>
            <person name="Kiyokawa C."/>
            <person name="Kohara M."/>
            <person name="Matsumoto M."/>
            <person name="Matsuno A."/>
            <person name="Nakazaki N."/>
            <person name="Shimpo S."/>
            <person name="Takeuchi C."/>
            <person name="Yamada M."/>
            <person name="Tabata S."/>
        </authorList>
    </citation>
    <scope>NUCLEOTIDE SEQUENCE [LARGE SCALE GENOMIC DNA]</scope>
    <source>
        <strain evidence="4">ATCC 29082 / PCC 7421</strain>
    </source>
</reference>
<dbReference type="OrthoDB" id="9816120at2"/>
<dbReference type="HOGENOM" id="CLU_367138_0_0_3"/>
<dbReference type="RefSeq" id="WP_011144106.1">
    <property type="nucleotide sequence ID" value="NC_005125.1"/>
</dbReference>
<dbReference type="SUPFAM" id="SSF69318">
    <property type="entry name" value="Integrin alpha N-terminal domain"/>
    <property type="match status" value="2"/>
</dbReference>
<dbReference type="Gene3D" id="2.130.10.130">
    <property type="entry name" value="Integrin alpha, N-terminal"/>
    <property type="match status" value="2"/>
</dbReference>
<dbReference type="Pfam" id="PF13517">
    <property type="entry name" value="FG-GAP_3"/>
    <property type="match status" value="6"/>
</dbReference>
<evidence type="ECO:0000313" key="4">
    <source>
        <dbReference type="Proteomes" id="UP000000557"/>
    </source>
</evidence>
<protein>
    <submittedName>
        <fullName evidence="3">Glr4120 protein</fullName>
    </submittedName>
</protein>
<dbReference type="eggNOG" id="COG3391">
    <property type="taxonomic scope" value="Bacteria"/>
</dbReference>
<evidence type="ECO:0000313" key="3">
    <source>
        <dbReference type="EMBL" id="BAC92061.1"/>
    </source>
</evidence>
<dbReference type="PATRIC" id="fig|251221.4.peg.4152"/>
<gene>
    <name evidence="3" type="ordered locus">glr4120</name>
</gene>